<dbReference type="EMBL" id="DWYG01000190">
    <property type="protein sequence ID" value="HJB43121.1"/>
    <property type="molecule type" value="Genomic_DNA"/>
</dbReference>
<dbReference type="AlphaFoldDB" id="A0A9D2M829"/>
<evidence type="ECO:0000313" key="2">
    <source>
        <dbReference type="Proteomes" id="UP000886803"/>
    </source>
</evidence>
<sequence length="63" mass="6786">MGIKIKINQSALEKAVKEAAMAKAMEMTYDIECPHCHVAINVPVGQSVCPTCGGEIDLKLKLD</sequence>
<comment type="caution">
    <text evidence="1">The sequence shown here is derived from an EMBL/GenBank/DDBJ whole genome shotgun (WGS) entry which is preliminary data.</text>
</comment>
<organism evidence="1 2">
    <name type="scientific">Candidatus Gemmiger avicola</name>
    <dbReference type="NCBI Taxonomy" id="2838605"/>
    <lineage>
        <taxon>Bacteria</taxon>
        <taxon>Bacillati</taxon>
        <taxon>Bacillota</taxon>
        <taxon>Clostridia</taxon>
        <taxon>Eubacteriales</taxon>
        <taxon>Gemmiger</taxon>
    </lineage>
</organism>
<accession>A0A9D2M829</accession>
<evidence type="ECO:0000313" key="1">
    <source>
        <dbReference type="EMBL" id="HJB43121.1"/>
    </source>
</evidence>
<protein>
    <submittedName>
        <fullName evidence="1">Uncharacterized protein</fullName>
    </submittedName>
</protein>
<name>A0A9D2M829_9FIRM</name>
<reference evidence="1" key="2">
    <citation type="submission" date="2021-04" db="EMBL/GenBank/DDBJ databases">
        <authorList>
            <person name="Gilroy R."/>
        </authorList>
    </citation>
    <scope>NUCLEOTIDE SEQUENCE</scope>
    <source>
        <strain evidence="1">ChiBcec8-13705</strain>
    </source>
</reference>
<dbReference type="Proteomes" id="UP000886803">
    <property type="component" value="Unassembled WGS sequence"/>
</dbReference>
<reference evidence="1" key="1">
    <citation type="journal article" date="2021" name="PeerJ">
        <title>Extensive microbial diversity within the chicken gut microbiome revealed by metagenomics and culture.</title>
        <authorList>
            <person name="Gilroy R."/>
            <person name="Ravi A."/>
            <person name="Getino M."/>
            <person name="Pursley I."/>
            <person name="Horton D.L."/>
            <person name="Alikhan N.F."/>
            <person name="Baker D."/>
            <person name="Gharbi K."/>
            <person name="Hall N."/>
            <person name="Watson M."/>
            <person name="Adriaenssens E.M."/>
            <person name="Foster-Nyarko E."/>
            <person name="Jarju S."/>
            <person name="Secka A."/>
            <person name="Antonio M."/>
            <person name="Oren A."/>
            <person name="Chaudhuri R.R."/>
            <person name="La Ragione R."/>
            <person name="Hildebrand F."/>
            <person name="Pallen M.J."/>
        </authorList>
    </citation>
    <scope>NUCLEOTIDE SEQUENCE</scope>
    <source>
        <strain evidence="1">ChiBcec8-13705</strain>
    </source>
</reference>
<gene>
    <name evidence="1" type="ORF">H9945_11560</name>
</gene>
<proteinExistence type="predicted"/>